<dbReference type="InterPro" id="IPR003598">
    <property type="entry name" value="Ig_sub2"/>
</dbReference>
<dbReference type="OrthoDB" id="6151406at2759"/>
<dbReference type="InterPro" id="IPR013783">
    <property type="entry name" value="Ig-like_fold"/>
</dbReference>
<reference evidence="4 5" key="1">
    <citation type="journal article" date="2018" name="Nat. Ecol. Evol.">
        <title>Shark genomes provide insights into elasmobranch evolution and the origin of vertebrates.</title>
        <authorList>
            <person name="Hara Y"/>
            <person name="Yamaguchi K"/>
            <person name="Onimaru K"/>
            <person name="Kadota M"/>
            <person name="Koyanagi M"/>
            <person name="Keeley SD"/>
            <person name="Tatsumi K"/>
            <person name="Tanaka K"/>
            <person name="Motone F"/>
            <person name="Kageyama Y"/>
            <person name="Nozu R"/>
            <person name="Adachi N"/>
            <person name="Nishimura O"/>
            <person name="Nakagawa R"/>
            <person name="Tanegashima C"/>
            <person name="Kiyatake I"/>
            <person name="Matsumoto R"/>
            <person name="Murakumo K"/>
            <person name="Nishida K"/>
            <person name="Terakita A"/>
            <person name="Kuratani S"/>
            <person name="Sato K"/>
            <person name="Hyodo S Kuraku.S."/>
        </authorList>
    </citation>
    <scope>NUCLEOTIDE SEQUENCE [LARGE SCALE GENOMIC DNA]</scope>
</reference>
<dbReference type="InterPro" id="IPR050488">
    <property type="entry name" value="Ig_Fc_receptor"/>
</dbReference>
<dbReference type="SUPFAM" id="SSF48726">
    <property type="entry name" value="Immunoglobulin"/>
    <property type="match status" value="3"/>
</dbReference>
<accession>A0A401RSC2</accession>
<organism evidence="4 5">
    <name type="scientific">Chiloscyllium punctatum</name>
    <name type="common">Brownbanded bambooshark</name>
    <name type="synonym">Hemiscyllium punctatum</name>
    <dbReference type="NCBI Taxonomy" id="137246"/>
    <lineage>
        <taxon>Eukaryota</taxon>
        <taxon>Metazoa</taxon>
        <taxon>Chordata</taxon>
        <taxon>Craniata</taxon>
        <taxon>Vertebrata</taxon>
        <taxon>Chondrichthyes</taxon>
        <taxon>Elasmobranchii</taxon>
        <taxon>Galeomorphii</taxon>
        <taxon>Galeoidea</taxon>
        <taxon>Orectolobiformes</taxon>
        <taxon>Hemiscylliidae</taxon>
        <taxon>Chiloscyllium</taxon>
    </lineage>
</organism>
<feature type="domain" description="Ig-like" evidence="3">
    <location>
        <begin position="137"/>
        <end position="223"/>
    </location>
</feature>
<dbReference type="PANTHER" id="PTHR11481:SF64">
    <property type="entry name" value="FC RECEPTOR-LIKE PROTEIN 4"/>
    <property type="match status" value="1"/>
</dbReference>
<dbReference type="Pfam" id="PF07679">
    <property type="entry name" value="I-set"/>
    <property type="match status" value="1"/>
</dbReference>
<dbReference type="Pfam" id="PF13895">
    <property type="entry name" value="Ig_2"/>
    <property type="match status" value="1"/>
</dbReference>
<dbReference type="PANTHER" id="PTHR11481">
    <property type="entry name" value="IMMUNOGLOBULIN FC RECEPTOR"/>
    <property type="match status" value="1"/>
</dbReference>
<dbReference type="GO" id="GO:0009897">
    <property type="term" value="C:external side of plasma membrane"/>
    <property type="evidence" value="ECO:0007669"/>
    <property type="project" value="TreeGrafter"/>
</dbReference>
<evidence type="ECO:0000256" key="2">
    <source>
        <dbReference type="ARBA" id="ARBA00023157"/>
    </source>
</evidence>
<evidence type="ECO:0000313" key="5">
    <source>
        <dbReference type="Proteomes" id="UP000287033"/>
    </source>
</evidence>
<dbReference type="PROSITE" id="PS50835">
    <property type="entry name" value="IG_LIKE"/>
    <property type="match status" value="3"/>
</dbReference>
<dbReference type="InterPro" id="IPR036179">
    <property type="entry name" value="Ig-like_dom_sf"/>
</dbReference>
<evidence type="ECO:0000313" key="4">
    <source>
        <dbReference type="EMBL" id="GCC21053.1"/>
    </source>
</evidence>
<dbReference type="Proteomes" id="UP000287033">
    <property type="component" value="Unassembled WGS sequence"/>
</dbReference>
<feature type="domain" description="Ig-like" evidence="3">
    <location>
        <begin position="227"/>
        <end position="298"/>
    </location>
</feature>
<evidence type="ECO:0000259" key="3">
    <source>
        <dbReference type="PROSITE" id="PS50835"/>
    </source>
</evidence>
<protein>
    <recommendedName>
        <fullName evidence="3">Ig-like domain-containing protein</fullName>
    </recommendedName>
</protein>
<keyword evidence="5" id="KW-1185">Reference proteome</keyword>
<dbReference type="EMBL" id="BEZZ01002030">
    <property type="protein sequence ID" value="GCC21053.1"/>
    <property type="molecule type" value="Genomic_DNA"/>
</dbReference>
<dbReference type="InterPro" id="IPR007110">
    <property type="entry name" value="Ig-like_dom"/>
</dbReference>
<feature type="domain" description="Ig-like" evidence="3">
    <location>
        <begin position="60"/>
        <end position="127"/>
    </location>
</feature>
<dbReference type="SMART" id="SM00408">
    <property type="entry name" value="IGc2"/>
    <property type="match status" value="2"/>
</dbReference>
<dbReference type="GO" id="GO:0006955">
    <property type="term" value="P:immune response"/>
    <property type="evidence" value="ECO:0007669"/>
    <property type="project" value="TreeGrafter"/>
</dbReference>
<keyword evidence="1" id="KW-0732">Signal</keyword>
<keyword evidence="2" id="KW-1015">Disulfide bond</keyword>
<comment type="caution">
    <text evidence="4">The sequence shown here is derived from an EMBL/GenBank/DDBJ whole genome shotgun (WGS) entry which is preliminary data.</text>
</comment>
<dbReference type="Gene3D" id="2.60.40.10">
    <property type="entry name" value="Immunoglobulins"/>
    <property type="match status" value="3"/>
</dbReference>
<evidence type="ECO:0000256" key="1">
    <source>
        <dbReference type="ARBA" id="ARBA00022729"/>
    </source>
</evidence>
<gene>
    <name evidence="4" type="ORF">chiPu_0019520</name>
</gene>
<name>A0A401RSC2_CHIPU</name>
<dbReference type="InterPro" id="IPR013098">
    <property type="entry name" value="Ig_I-set"/>
</dbReference>
<dbReference type="GO" id="GO:0004888">
    <property type="term" value="F:transmembrane signaling receptor activity"/>
    <property type="evidence" value="ECO:0007669"/>
    <property type="project" value="TreeGrafter"/>
</dbReference>
<dbReference type="AlphaFoldDB" id="A0A401RSC2"/>
<dbReference type="GO" id="GO:0007166">
    <property type="term" value="P:cell surface receptor signaling pathway"/>
    <property type="evidence" value="ECO:0007669"/>
    <property type="project" value="TreeGrafter"/>
</dbReference>
<dbReference type="InterPro" id="IPR003599">
    <property type="entry name" value="Ig_sub"/>
</dbReference>
<proteinExistence type="predicted"/>
<sequence length="381" mass="42251">MFWSSVTEIESKSEERMHQRITQGISISASAELYRTVHVLIMDAEGRNVELRVDPVSPLEGERLKLKCRNKYYIRWKKDSCFYKNGVKIHAVWLQGRESSYSIKVNSIDDSGLYSCKIGGSESQNVKVQVRERFAKPVLRVEPAPEVFEGLLVTLTCTVPVAQPSVHLHYSFYRDGAAREAVPGHDSMYTINAATVNVSGNYACEAIETVHSLRKRSDSIHISIKLPVTDAVLIYFINGTEIQSGDRLVLQCRVREGTEPQFLWYHDNMLLRNGSASYHVTADGGELVIHSFQRDNVGRTGSQPSGEAPADSNLEYAVVGAAHNAENTTADLIYSKVTIKKRKEPGKDLFASVLRLCEMGLEGVSVVGEGGIIESPTVARS</sequence>
<dbReference type="SMART" id="SM00409">
    <property type="entry name" value="IG"/>
    <property type="match status" value="3"/>
</dbReference>